<keyword evidence="1" id="KW-0732">Signal</keyword>
<evidence type="ECO:0008006" key="4">
    <source>
        <dbReference type="Google" id="ProtNLM"/>
    </source>
</evidence>
<keyword evidence="3" id="KW-1185">Reference proteome</keyword>
<organism evidence="2 3">
    <name type="scientific">Dyella acidisoli</name>
    <dbReference type="NCBI Taxonomy" id="1867834"/>
    <lineage>
        <taxon>Bacteria</taxon>
        <taxon>Pseudomonadati</taxon>
        <taxon>Pseudomonadota</taxon>
        <taxon>Gammaproteobacteria</taxon>
        <taxon>Lysobacterales</taxon>
        <taxon>Rhodanobacteraceae</taxon>
        <taxon>Dyella</taxon>
    </lineage>
</organism>
<sequence length="153" mass="17234">MLTLILALLMPVSLYAADSTQAWDKAAFLSWVGKYPSVYKNGKKGGFLYQPAIQTALHRLLSPADRAALASYDVEDKIEQQGDFLVVHQCMPHNCPAAFAMVVIDLNKPRLWVGFFERQDNRVSTRWFGNVDDYSILPASIKNEFTGYLPESM</sequence>
<name>A0ABQ5XLS1_9GAMM</name>
<gene>
    <name evidence="2" type="ORF">GCM10007901_10970</name>
</gene>
<dbReference type="SUPFAM" id="SSF89872">
    <property type="entry name" value="Inhibitor of vertebrate lysozyme, Ivy"/>
    <property type="match status" value="1"/>
</dbReference>
<accession>A0ABQ5XLS1</accession>
<protein>
    <recommendedName>
        <fullName evidence="4">Inhibitor of vertebrate lysozyme (Ivy)</fullName>
    </recommendedName>
</protein>
<reference evidence="3" key="1">
    <citation type="journal article" date="2019" name="Int. J. Syst. Evol. Microbiol.">
        <title>The Global Catalogue of Microorganisms (GCM) 10K type strain sequencing project: providing services to taxonomists for standard genome sequencing and annotation.</title>
        <authorList>
            <consortium name="The Broad Institute Genomics Platform"/>
            <consortium name="The Broad Institute Genome Sequencing Center for Infectious Disease"/>
            <person name="Wu L."/>
            <person name="Ma J."/>
        </authorList>
    </citation>
    <scope>NUCLEOTIDE SEQUENCE [LARGE SCALE GENOMIC DNA]</scope>
    <source>
        <strain evidence="3">NBRC 111980</strain>
    </source>
</reference>
<dbReference type="EMBL" id="BSOB01000010">
    <property type="protein sequence ID" value="GLQ92146.1"/>
    <property type="molecule type" value="Genomic_DNA"/>
</dbReference>
<dbReference type="InterPro" id="IPR036501">
    <property type="entry name" value="Inhibitor_vert_lysozyme_sf"/>
</dbReference>
<dbReference type="Gene3D" id="3.40.1420.10">
    <property type="entry name" value="Inhibitor of vertebrate lysozyme"/>
    <property type="match status" value="1"/>
</dbReference>
<dbReference type="Proteomes" id="UP001156670">
    <property type="component" value="Unassembled WGS sequence"/>
</dbReference>
<feature type="signal peptide" evidence="1">
    <location>
        <begin position="1"/>
        <end position="16"/>
    </location>
</feature>
<evidence type="ECO:0000256" key="1">
    <source>
        <dbReference type="SAM" id="SignalP"/>
    </source>
</evidence>
<evidence type="ECO:0000313" key="2">
    <source>
        <dbReference type="EMBL" id="GLQ92146.1"/>
    </source>
</evidence>
<comment type="caution">
    <text evidence="2">The sequence shown here is derived from an EMBL/GenBank/DDBJ whole genome shotgun (WGS) entry which is preliminary data.</text>
</comment>
<proteinExistence type="predicted"/>
<feature type="chain" id="PRO_5046734391" description="Inhibitor of vertebrate lysozyme (Ivy)" evidence="1">
    <location>
        <begin position="17"/>
        <end position="153"/>
    </location>
</feature>
<evidence type="ECO:0000313" key="3">
    <source>
        <dbReference type="Proteomes" id="UP001156670"/>
    </source>
</evidence>